<comment type="caution">
    <text evidence="2">The sequence shown here is derived from an EMBL/GenBank/DDBJ whole genome shotgun (WGS) entry which is preliminary data.</text>
</comment>
<feature type="region of interest" description="Disordered" evidence="1">
    <location>
        <begin position="45"/>
        <end position="71"/>
    </location>
</feature>
<reference evidence="2 3" key="1">
    <citation type="journal article" date="2024" name="Genome Biol. Evol.">
        <title>Chromosome-level genome assembly of the viviparous eelpout Zoarces viviparus.</title>
        <authorList>
            <person name="Fuhrmann N."/>
            <person name="Brasseur M.V."/>
            <person name="Bakowski C.E."/>
            <person name="Podsiadlowski L."/>
            <person name="Prost S."/>
            <person name="Krehenwinkel H."/>
            <person name="Mayer C."/>
        </authorList>
    </citation>
    <scope>NUCLEOTIDE SEQUENCE [LARGE SCALE GENOMIC DNA]</scope>
    <source>
        <strain evidence="2">NO-MEL_2022_Ind0_liver</strain>
    </source>
</reference>
<dbReference type="Proteomes" id="UP001488805">
    <property type="component" value="Unassembled WGS sequence"/>
</dbReference>
<dbReference type="EMBL" id="JBCEZU010000575">
    <property type="protein sequence ID" value="KAK9516740.1"/>
    <property type="molecule type" value="Genomic_DNA"/>
</dbReference>
<protein>
    <submittedName>
        <fullName evidence="2">Uncharacterized protein</fullName>
    </submittedName>
</protein>
<name>A0AAW1E2X1_ZOAVI</name>
<keyword evidence="3" id="KW-1185">Reference proteome</keyword>
<evidence type="ECO:0000256" key="1">
    <source>
        <dbReference type="SAM" id="MobiDB-lite"/>
    </source>
</evidence>
<accession>A0AAW1E2X1</accession>
<evidence type="ECO:0000313" key="3">
    <source>
        <dbReference type="Proteomes" id="UP001488805"/>
    </source>
</evidence>
<organism evidence="2 3">
    <name type="scientific">Zoarces viviparus</name>
    <name type="common">Viviparous eelpout</name>
    <name type="synonym">Blennius viviparus</name>
    <dbReference type="NCBI Taxonomy" id="48416"/>
    <lineage>
        <taxon>Eukaryota</taxon>
        <taxon>Metazoa</taxon>
        <taxon>Chordata</taxon>
        <taxon>Craniata</taxon>
        <taxon>Vertebrata</taxon>
        <taxon>Euteleostomi</taxon>
        <taxon>Actinopterygii</taxon>
        <taxon>Neopterygii</taxon>
        <taxon>Teleostei</taxon>
        <taxon>Neoteleostei</taxon>
        <taxon>Acanthomorphata</taxon>
        <taxon>Eupercaria</taxon>
        <taxon>Perciformes</taxon>
        <taxon>Cottioidei</taxon>
        <taxon>Zoarcales</taxon>
        <taxon>Zoarcidae</taxon>
        <taxon>Zoarcinae</taxon>
        <taxon>Zoarces</taxon>
    </lineage>
</organism>
<sequence length="119" mass="12810">MAPPVASVHVYVSGVTPRSCGHAVTRSARYSTVTLEVNTSVMERQTSGLVHSSQRRRSKPGLAAEDVGVTESSARAHLPTYCDSSSAQVGWSPPGGFHRYDQASSRCYQTSETLSSRDH</sequence>
<evidence type="ECO:0000313" key="2">
    <source>
        <dbReference type="EMBL" id="KAK9516740.1"/>
    </source>
</evidence>
<gene>
    <name evidence="2" type="ORF">VZT92_024655</name>
</gene>
<proteinExistence type="predicted"/>
<dbReference type="AlphaFoldDB" id="A0AAW1E2X1"/>